<keyword evidence="2" id="KW-0472">Membrane</keyword>
<feature type="domain" description="SCP" evidence="3">
    <location>
        <begin position="274"/>
        <end position="373"/>
    </location>
</feature>
<evidence type="ECO:0000256" key="1">
    <source>
        <dbReference type="SAM" id="MobiDB-lite"/>
    </source>
</evidence>
<dbReference type="CDD" id="cd05379">
    <property type="entry name" value="CAP_bacterial"/>
    <property type="match status" value="1"/>
</dbReference>
<feature type="compositionally biased region" description="Basic and acidic residues" evidence="1">
    <location>
        <begin position="53"/>
        <end position="82"/>
    </location>
</feature>
<gene>
    <name evidence="4" type="ORF">AC3_A0274</name>
</gene>
<feature type="region of interest" description="Disordered" evidence="1">
    <location>
        <begin position="150"/>
        <end position="260"/>
    </location>
</feature>
<protein>
    <recommendedName>
        <fullName evidence="3">SCP domain-containing protein</fullName>
    </recommendedName>
</protein>
<accession>B1BVJ5</accession>
<feature type="compositionally biased region" description="Basic and acidic residues" evidence="1">
    <location>
        <begin position="199"/>
        <end position="250"/>
    </location>
</feature>
<dbReference type="InterPro" id="IPR035940">
    <property type="entry name" value="CAP_sf"/>
</dbReference>
<sequence length="378" mass="41701">MNKKIKAIIEFVKVHKKETIGVAVALGIAVIGIGGYAISSHYNSKSESNLALVEKKNTDEAKQNDEKKEDDTNSTEDTKNENSDVVVEEQEDGTMIVKDKEGNTIADSSKGDDVSKVVEEKKEAGSNITIKNTKGEVKKVEKVENGAIKIASGETVTPKVDKPVSTTSSKEQNGEKVEEVKDIKGATGSSEGSITIVKPNKEESSNKSESKPQDNSKEEPSQPSQKEEKKEEPKEEVKPVEPVKPVEKPQEPNPVEKPQRTWEYQEGMTNQLWSEFNAYRQSKGLNALKWSGKYAGWTKTHCEEMAKKETSFHKSYPEGGQVVGLNGTKNMSASKILQGFKNSPAHDRNLLDDEITEGACAVYKDSNGVYYFTIGFNY</sequence>
<feature type="compositionally biased region" description="Basic and acidic residues" evidence="1">
    <location>
        <begin position="109"/>
        <end position="122"/>
    </location>
</feature>
<organism evidence="4 5">
    <name type="scientific">Clostridium perfringens E str. JGS1987</name>
    <dbReference type="NCBI Taxonomy" id="451755"/>
    <lineage>
        <taxon>Bacteria</taxon>
        <taxon>Bacillati</taxon>
        <taxon>Bacillota</taxon>
        <taxon>Clostridia</taxon>
        <taxon>Eubacteriales</taxon>
        <taxon>Clostridiaceae</taxon>
        <taxon>Clostridium</taxon>
    </lineage>
</organism>
<evidence type="ECO:0000256" key="2">
    <source>
        <dbReference type="SAM" id="Phobius"/>
    </source>
</evidence>
<dbReference type="SUPFAM" id="SSF55797">
    <property type="entry name" value="PR-1-like"/>
    <property type="match status" value="1"/>
</dbReference>
<evidence type="ECO:0000313" key="4">
    <source>
        <dbReference type="EMBL" id="EDT14250.1"/>
    </source>
</evidence>
<feature type="region of interest" description="Disordered" evidence="1">
    <location>
        <begin position="53"/>
        <end position="122"/>
    </location>
</feature>
<dbReference type="Proteomes" id="UP000005337">
    <property type="component" value="Unassembled WGS sequence"/>
</dbReference>
<keyword evidence="2" id="KW-1133">Transmembrane helix</keyword>
<dbReference type="RefSeq" id="WP_003464929.1">
    <property type="nucleotide sequence ID" value="NZ_ABDW01000026.1"/>
</dbReference>
<dbReference type="Gene3D" id="3.40.33.10">
    <property type="entry name" value="CAP"/>
    <property type="match status" value="1"/>
</dbReference>
<name>B1BVJ5_CLOPF</name>
<keyword evidence="2" id="KW-0812">Transmembrane</keyword>
<dbReference type="Pfam" id="PF00188">
    <property type="entry name" value="CAP"/>
    <property type="match status" value="1"/>
</dbReference>
<proteinExistence type="predicted"/>
<feature type="transmembrane region" description="Helical" evidence="2">
    <location>
        <begin position="20"/>
        <end position="38"/>
    </location>
</feature>
<dbReference type="AlphaFoldDB" id="B1BVJ5"/>
<comment type="caution">
    <text evidence="4">The sequence shown here is derived from an EMBL/GenBank/DDBJ whole genome shotgun (WGS) entry which is preliminary data.</text>
</comment>
<dbReference type="EMBL" id="ABDW01000026">
    <property type="protein sequence ID" value="EDT14250.1"/>
    <property type="molecule type" value="Genomic_DNA"/>
</dbReference>
<feature type="compositionally biased region" description="Basic and acidic residues" evidence="1">
    <location>
        <begin position="172"/>
        <end position="184"/>
    </location>
</feature>
<evidence type="ECO:0000259" key="3">
    <source>
        <dbReference type="Pfam" id="PF00188"/>
    </source>
</evidence>
<reference evidence="4 5" key="1">
    <citation type="submission" date="2007-07" db="EMBL/GenBank/DDBJ databases">
        <title>Annotation of Clostridium perfringens E str. JGS1987.</title>
        <authorList>
            <person name="Paulsen I."/>
            <person name="Sebastian Y."/>
        </authorList>
    </citation>
    <scope>NUCLEOTIDE SEQUENCE [LARGE SCALE GENOMIC DNA]</scope>
    <source>
        <strain evidence="5">E str. JGS1987</strain>
    </source>
</reference>
<evidence type="ECO:0000313" key="5">
    <source>
        <dbReference type="Proteomes" id="UP000005337"/>
    </source>
</evidence>
<dbReference type="InterPro" id="IPR014044">
    <property type="entry name" value="CAP_dom"/>
</dbReference>